<keyword evidence="2" id="KW-0812">Transmembrane</keyword>
<feature type="transmembrane region" description="Helical" evidence="2">
    <location>
        <begin position="255"/>
        <end position="274"/>
    </location>
</feature>
<name>A0A5C4N417_9ACTN</name>
<accession>A0A5C4N417</accession>
<feature type="compositionally biased region" description="Basic and acidic residues" evidence="1">
    <location>
        <begin position="179"/>
        <end position="192"/>
    </location>
</feature>
<proteinExistence type="predicted"/>
<evidence type="ECO:0000313" key="3">
    <source>
        <dbReference type="EMBL" id="TNC52569.1"/>
    </source>
</evidence>
<keyword evidence="2" id="KW-0472">Membrane</keyword>
<gene>
    <name evidence="4" type="ORF">FHE65_00215</name>
    <name evidence="3" type="ORF">FHE65_00250</name>
</gene>
<comment type="caution">
    <text evidence="4">The sequence shown here is derived from an EMBL/GenBank/DDBJ whole genome shotgun (WGS) entry which is preliminary data.</text>
</comment>
<keyword evidence="2" id="KW-1133">Transmembrane helix</keyword>
<evidence type="ECO:0000256" key="1">
    <source>
        <dbReference type="SAM" id="MobiDB-lite"/>
    </source>
</evidence>
<sequence length="476" mass="50035">MPVGHQGRLVAEEDHPPPAVVPSRPQEVVVLGLTDTVRLGVGGAAVDVRVRFDVGCGHLVVLLVHGVGEVGVPPESRDAAVRLVRALDLVGDVVAAAALRRRRLPQGPRVAGACGVVDEPVVVLHEDLCRRGGELVRRARECRHLDGRTGRLGRVASEDGRRGRRVRGDRSVLRSAPGHVREGHECGEDEGKGGASSERHARHVRATDRCDVTPRHRTCGQPAFASPPTVHGVTFDDLDARLATVDPATYTTADLAVWALALVLAVAALTAPAWRRTSVVVTVAHELGHALGGVFAGRKLTALRVRLDASGVTHTRGKASGFGMVVCAWAGYPAPAIAGVLAVLVAVKGWAAPGLFGLAVLFAVCLLWARSVFTVLVLVSCVAASAGLWWWAPPVVQSGAAVGVGTFLVLGGLRSVVDTWRGRHWHRSRGESDAVALETLTRVPAAVWLASFWLATAACVGGVAWMLGTTVARVVG</sequence>
<feature type="region of interest" description="Disordered" evidence="1">
    <location>
        <begin position="176"/>
        <end position="205"/>
    </location>
</feature>
<feature type="transmembrane region" description="Helical" evidence="2">
    <location>
        <begin position="375"/>
        <end position="392"/>
    </location>
</feature>
<dbReference type="EMBL" id="VDFR01000001">
    <property type="protein sequence ID" value="TNC52697.1"/>
    <property type="molecule type" value="Genomic_DNA"/>
</dbReference>
<evidence type="ECO:0000256" key="2">
    <source>
        <dbReference type="SAM" id="Phobius"/>
    </source>
</evidence>
<reference evidence="4 5" key="1">
    <citation type="submission" date="2019-05" db="EMBL/GenBank/DDBJ databases">
        <title>Mumia sp. nov., isolated from the intestinal contents of plateau pika (Ochotona curzoniae) in the Qinghai-Tibet plateau of China.</title>
        <authorList>
            <person name="Tian Z."/>
        </authorList>
    </citation>
    <scope>NUCLEOTIDE SEQUENCE [LARGE SCALE GENOMIC DNA]</scope>
    <source>
        <strain evidence="5">527</strain>
        <strain evidence="4">Z527</strain>
    </source>
</reference>
<organism evidence="4 5">
    <name type="scientific">Mumia zhuanghuii</name>
    <dbReference type="NCBI Taxonomy" id="2585211"/>
    <lineage>
        <taxon>Bacteria</taxon>
        <taxon>Bacillati</taxon>
        <taxon>Actinomycetota</taxon>
        <taxon>Actinomycetes</taxon>
        <taxon>Propionibacteriales</taxon>
        <taxon>Nocardioidaceae</taxon>
        <taxon>Mumia</taxon>
    </lineage>
</organism>
<feature type="transmembrane region" description="Helical" evidence="2">
    <location>
        <begin position="322"/>
        <end position="344"/>
    </location>
</feature>
<feature type="transmembrane region" description="Helical" evidence="2">
    <location>
        <begin position="350"/>
        <end position="368"/>
    </location>
</feature>
<dbReference type="EMBL" id="VDFR01000002">
    <property type="protein sequence ID" value="TNC52569.1"/>
    <property type="molecule type" value="Genomic_DNA"/>
</dbReference>
<dbReference type="InterPro" id="IPR049500">
    <property type="entry name" value="Peptidase_M50B-like"/>
</dbReference>
<protein>
    <submittedName>
        <fullName evidence="4">M50 family metallopeptidase</fullName>
    </submittedName>
</protein>
<evidence type="ECO:0000313" key="5">
    <source>
        <dbReference type="Proteomes" id="UP000306740"/>
    </source>
</evidence>
<dbReference type="AlphaFoldDB" id="A0A5C4N417"/>
<feature type="transmembrane region" description="Helical" evidence="2">
    <location>
        <begin position="446"/>
        <end position="467"/>
    </location>
</feature>
<feature type="transmembrane region" description="Helical" evidence="2">
    <location>
        <begin position="398"/>
        <end position="417"/>
    </location>
</feature>
<dbReference type="OrthoDB" id="5184455at2"/>
<dbReference type="Pfam" id="PF13398">
    <property type="entry name" value="Peptidase_M50B"/>
    <property type="match status" value="1"/>
</dbReference>
<dbReference type="Proteomes" id="UP000306740">
    <property type="component" value="Unassembled WGS sequence"/>
</dbReference>
<evidence type="ECO:0000313" key="4">
    <source>
        <dbReference type="EMBL" id="TNC52697.1"/>
    </source>
</evidence>